<sequence>MESSNQSRNTRIVDLGRMSREEVIEIAKKQARSIREKSTRINTLEGLVEQLTGRPASEVGAAVLNSSLTSVGSLPPVPSEHRSELAPQQNMEEERMAYAKEISRNEEIIRALQAELDGKTEELTALQEKVNAWKEKVKIASCRDQEMIAELQSRLEQQANAGTTSSFSVATPATIPPDVLERAVREKLSLWQERVKTKMREDMDRIRQLEEKLESTQKAQKLAADEELTDRGQNVEMPPSLVQCPPKPDSVPRSEELTEDVIEQAVQQRVERWKELVKETIHKDKKLIQELQEELQALRSASTESHISFEAPTEVVNSIGRAAVTEVKQLQKNMAFQEAKYQKQMATLTREVQRLERELEVARQEQERAVGATEAMQRDAARERDEAVATLTREVQRLERELEVARQEQERAVGATEAMQRDAARERDEAVATLTREVQRLERELEEARQEQERAVGATEAMQRDAARERDEAVATLTREVQRLERELEVARQEQERAVGATEAMQRDAARERDEAVATLTREVQRLERELEEARQEQERAVGATEAMQRDAARERDEAVATLTREVQRLERELEEARQEQERAVGATEAMQRDAARERDEAVATLTREVQRLERELEEARQEQERAVGATEAMQRDAARERDEAVATLTREVQRLERELEEARRERVVVIGDKNCLACVSKDARMGEWKKSVKLIIERSDEEKKMLALELASSKEGAHRAQLEFTERVEFLRCSMSSLQAELLRLVEERKVMTESLSRLEEFKAMVVRKIMVK</sequence>
<dbReference type="GeneID" id="3549364"/>
<proteinExistence type="predicted"/>
<feature type="coiled-coil region" evidence="1">
    <location>
        <begin position="192"/>
        <end position="226"/>
    </location>
</feature>
<feature type="coiled-coil region" evidence="1">
    <location>
        <begin position="102"/>
        <end position="143"/>
    </location>
</feature>
<reference evidence="3 4" key="1">
    <citation type="journal article" date="2005" name="Science">
        <title>The genome sequence of Trypanosoma cruzi, etiologic agent of Chagas disease.</title>
        <authorList>
            <person name="El-Sayed N.M."/>
            <person name="Myler P.J."/>
            <person name="Bartholomeu D.C."/>
            <person name="Nilsson D."/>
            <person name="Aggarwal G."/>
            <person name="Tran A.N."/>
            <person name="Ghedin E."/>
            <person name="Worthey E.A."/>
            <person name="Delcher A.L."/>
            <person name="Blandin G."/>
            <person name="Westenberger S.J."/>
            <person name="Caler E."/>
            <person name="Cerqueira G.C."/>
            <person name="Branche C."/>
            <person name="Haas B."/>
            <person name="Anupama A."/>
            <person name="Arner E."/>
            <person name="Aslund L."/>
            <person name="Attipoe P."/>
            <person name="Bontempi E."/>
            <person name="Bringaud F."/>
            <person name="Burton P."/>
            <person name="Cadag E."/>
            <person name="Campbell D.A."/>
            <person name="Carrington M."/>
            <person name="Crabtree J."/>
            <person name="Darban H."/>
            <person name="da Silveira J.F."/>
            <person name="de Jong P."/>
            <person name="Edwards K."/>
            <person name="Englund P.T."/>
            <person name="Fazelina G."/>
            <person name="Feldblyum T."/>
            <person name="Ferella M."/>
            <person name="Frasch A.C."/>
            <person name="Gull K."/>
            <person name="Horn D."/>
            <person name="Hou L."/>
            <person name="Huang Y."/>
            <person name="Kindlund E."/>
            <person name="Klingbeil M."/>
            <person name="Kluge S."/>
            <person name="Koo H."/>
            <person name="Lacerda D."/>
            <person name="Levin M.J."/>
            <person name="Lorenzi H."/>
            <person name="Louie T."/>
            <person name="Machado C.R."/>
            <person name="McCulloch R."/>
            <person name="McKenna A."/>
            <person name="Mizuno Y."/>
            <person name="Mottram J.C."/>
            <person name="Nelson S."/>
            <person name="Ochaya S."/>
            <person name="Osoegawa K."/>
            <person name="Pai G."/>
            <person name="Parsons M."/>
            <person name="Pentony M."/>
            <person name="Pettersson U."/>
            <person name="Pop M."/>
            <person name="Ramirez J.L."/>
            <person name="Rinta J."/>
            <person name="Robertson L."/>
            <person name="Salzberg S.L."/>
            <person name="Sanchez D.O."/>
            <person name="Seyler A."/>
            <person name="Sharma R."/>
            <person name="Shetty J."/>
            <person name="Simpson A.J."/>
            <person name="Sisk E."/>
            <person name="Tammi M.T."/>
            <person name="Tarleton R."/>
            <person name="Teixeira S."/>
            <person name="Van Aken S."/>
            <person name="Vogt C."/>
            <person name="Ward P.N."/>
            <person name="Wickstead B."/>
            <person name="Wortman J."/>
            <person name="White O."/>
            <person name="Fraser C.M."/>
            <person name="Stuart K.D."/>
            <person name="Andersson B."/>
        </authorList>
    </citation>
    <scope>NUCLEOTIDE SEQUENCE [LARGE SCALE GENOMIC DNA]</scope>
    <source>
        <strain evidence="3 4">CL Brener</strain>
    </source>
</reference>
<dbReference type="RefSeq" id="XP_817345.1">
    <property type="nucleotide sequence ID" value="XM_812252.1"/>
</dbReference>
<feature type="region of interest" description="Disordered" evidence="2">
    <location>
        <begin position="535"/>
        <end position="556"/>
    </location>
</feature>
<feature type="region of interest" description="Disordered" evidence="2">
    <location>
        <begin position="449"/>
        <end position="470"/>
    </location>
</feature>
<dbReference type="InParanoid" id="Q4DSJ0"/>
<keyword evidence="1" id="KW-0175">Coiled coil</keyword>
<dbReference type="AlphaFoldDB" id="Q4DSJ0"/>
<evidence type="ECO:0000256" key="1">
    <source>
        <dbReference type="SAM" id="Coils"/>
    </source>
</evidence>
<name>Q4DSJ0_TRYCC</name>
<evidence type="ECO:0000256" key="2">
    <source>
        <dbReference type="SAM" id="MobiDB-lite"/>
    </source>
</evidence>
<feature type="compositionally biased region" description="Basic and acidic residues" evidence="2">
    <location>
        <begin position="634"/>
        <end position="643"/>
    </location>
</feature>
<evidence type="ECO:0000313" key="3">
    <source>
        <dbReference type="EMBL" id="EAN95494.1"/>
    </source>
</evidence>
<dbReference type="SMR" id="Q4DSJ0"/>
<evidence type="ECO:0000313" key="4">
    <source>
        <dbReference type="Proteomes" id="UP000002296"/>
    </source>
</evidence>
<protein>
    <submittedName>
        <fullName evidence="3">Uncharacterized protein</fullName>
    </submittedName>
</protein>
<organism evidence="3 4">
    <name type="scientific">Trypanosoma cruzi (strain CL Brener)</name>
    <dbReference type="NCBI Taxonomy" id="353153"/>
    <lineage>
        <taxon>Eukaryota</taxon>
        <taxon>Discoba</taxon>
        <taxon>Euglenozoa</taxon>
        <taxon>Kinetoplastea</taxon>
        <taxon>Metakinetoplastina</taxon>
        <taxon>Trypanosomatida</taxon>
        <taxon>Trypanosomatidae</taxon>
        <taxon>Trypanosoma</taxon>
        <taxon>Schizotrypanum</taxon>
    </lineage>
</organism>
<dbReference type="KEGG" id="tcr:508543.110"/>
<feature type="region of interest" description="Disordered" evidence="2">
    <location>
        <begin position="621"/>
        <end position="643"/>
    </location>
</feature>
<dbReference type="Proteomes" id="UP000002296">
    <property type="component" value="Unassembled WGS sequence"/>
</dbReference>
<gene>
    <name evidence="3" type="ORF">Tc00.1047053508543.110</name>
</gene>
<feature type="coiled-coil region" evidence="1">
    <location>
        <begin position="274"/>
        <end position="301"/>
    </location>
</feature>
<keyword evidence="4" id="KW-1185">Reference proteome</keyword>
<accession>Q4DSJ0</accession>
<dbReference type="EMBL" id="AAHK01000209">
    <property type="protein sequence ID" value="EAN95494.1"/>
    <property type="molecule type" value="Genomic_DNA"/>
</dbReference>
<dbReference type="OMA" id="MERTEMA"/>
<dbReference type="eggNOG" id="ENOG502SB3G">
    <property type="taxonomic scope" value="Eukaryota"/>
</dbReference>
<comment type="caution">
    <text evidence="3">The sequence shown here is derived from an EMBL/GenBank/DDBJ whole genome shotgun (WGS) entry which is preliminary data.</text>
</comment>
<dbReference type="PaxDb" id="353153-Q4DSJ0"/>
<feature type="region of interest" description="Disordered" evidence="2">
    <location>
        <begin position="235"/>
        <end position="254"/>
    </location>
</feature>
<feature type="region of interest" description="Disordered" evidence="2">
    <location>
        <begin position="578"/>
        <end position="599"/>
    </location>
</feature>